<evidence type="ECO:0000256" key="7">
    <source>
        <dbReference type="ARBA" id="ARBA00033769"/>
    </source>
</evidence>
<evidence type="ECO:0000256" key="3">
    <source>
        <dbReference type="ARBA" id="ARBA00022553"/>
    </source>
</evidence>
<evidence type="ECO:0000256" key="8">
    <source>
        <dbReference type="ARBA" id="ARBA00045673"/>
    </source>
</evidence>
<dbReference type="Gene3D" id="1.20.890.10">
    <property type="entry name" value="cAMP-dependent protein kinase regulatory subunit, dimerization-anchoring domain"/>
    <property type="match status" value="1"/>
</dbReference>
<accession>A0AAV2Z6L4</accession>
<evidence type="ECO:0000256" key="6">
    <source>
        <dbReference type="ARBA" id="ARBA00033750"/>
    </source>
</evidence>
<gene>
    <name evidence="10" type="ORF">N0F65_001720</name>
</gene>
<dbReference type="EMBL" id="DAKRPA010000053">
    <property type="protein sequence ID" value="DBA01092.1"/>
    <property type="molecule type" value="Genomic_DNA"/>
</dbReference>
<evidence type="ECO:0000313" key="11">
    <source>
        <dbReference type="Proteomes" id="UP001146120"/>
    </source>
</evidence>
<organism evidence="10 11">
    <name type="scientific">Lagenidium giganteum</name>
    <dbReference type="NCBI Taxonomy" id="4803"/>
    <lineage>
        <taxon>Eukaryota</taxon>
        <taxon>Sar</taxon>
        <taxon>Stramenopiles</taxon>
        <taxon>Oomycota</taxon>
        <taxon>Peronosporomycetes</taxon>
        <taxon>Pythiales</taxon>
        <taxon>Pythiaceae</taxon>
    </lineage>
</organism>
<keyword evidence="4" id="KW-0493">Microtubule</keyword>
<evidence type="ECO:0000256" key="5">
    <source>
        <dbReference type="ARBA" id="ARBA00023212"/>
    </source>
</evidence>
<comment type="similarity">
    <text evidence="6">Belongs to the CSTPP1 family.</text>
</comment>
<dbReference type="PANTHER" id="PTHR34252:SF1">
    <property type="entry name" value="CENTRIOLAR SATELLITE-ASSOCIATED TUBULIN POLYGLUTAMYLASE COMPLEX REGULATOR 1"/>
    <property type="match status" value="1"/>
</dbReference>
<dbReference type="AlphaFoldDB" id="A0AAV2Z6L4"/>
<comment type="caution">
    <text evidence="10">The sequence shown here is derived from an EMBL/GenBank/DDBJ whole genome shotgun (WGS) entry which is preliminary data.</text>
</comment>
<feature type="compositionally biased region" description="Low complexity" evidence="9">
    <location>
        <begin position="84"/>
        <end position="99"/>
    </location>
</feature>
<protein>
    <recommendedName>
        <fullName evidence="7">Centriolar satellite-associated tubulin polyglutamylase complex regulator 1</fullName>
    </recommendedName>
</protein>
<feature type="region of interest" description="Disordered" evidence="9">
    <location>
        <begin position="1"/>
        <end position="48"/>
    </location>
</feature>
<evidence type="ECO:0000256" key="4">
    <source>
        <dbReference type="ARBA" id="ARBA00022701"/>
    </source>
</evidence>
<comment type="subcellular location">
    <subcellularLocation>
        <location evidence="1">Cytoplasm</location>
        <location evidence="1">Cytoskeleton</location>
        <location evidence="1">Microtubule organizing center</location>
        <location evidence="1">Centrosome</location>
        <location evidence="1">Centriolar satellite</location>
    </subcellularLocation>
</comment>
<comment type="function">
    <text evidence="8">Regulator of the tubulin polyglutamylase complex (TPGC) that controls cytoskeletal organization, nuclear shape, and cilium disassembly by balancing microtubule and actin assembly. Regulates the assembly and stability of the TPGC and thereby modulates polyglutamylation of the microtubule, which antagonizes MAP4 binding.</text>
</comment>
<dbReference type="GO" id="GO:0034451">
    <property type="term" value="C:centriolar satellite"/>
    <property type="evidence" value="ECO:0007669"/>
    <property type="project" value="UniProtKB-SubCell"/>
</dbReference>
<dbReference type="CDD" id="cd22959">
    <property type="entry name" value="DD_C11orf49"/>
    <property type="match status" value="1"/>
</dbReference>
<keyword evidence="5" id="KW-0206">Cytoskeleton</keyword>
<evidence type="ECO:0000313" key="10">
    <source>
        <dbReference type="EMBL" id="DBA01092.1"/>
    </source>
</evidence>
<reference evidence="10" key="2">
    <citation type="journal article" date="2023" name="Microbiol Resour">
        <title>Decontamination and Annotation of the Draft Genome Sequence of the Oomycete Lagenidium giganteum ARSEF 373.</title>
        <authorList>
            <person name="Morgan W.R."/>
            <person name="Tartar A."/>
        </authorList>
    </citation>
    <scope>NUCLEOTIDE SEQUENCE</scope>
    <source>
        <strain evidence="10">ARSEF 373</strain>
    </source>
</reference>
<evidence type="ECO:0000256" key="1">
    <source>
        <dbReference type="ARBA" id="ARBA00004607"/>
    </source>
</evidence>
<dbReference type="PANTHER" id="PTHR34252">
    <property type="entry name" value="UPF0705 PROTEIN C11ORF49"/>
    <property type="match status" value="1"/>
</dbReference>
<evidence type="ECO:0000256" key="2">
    <source>
        <dbReference type="ARBA" id="ARBA00022490"/>
    </source>
</evidence>
<dbReference type="GO" id="GO:0005874">
    <property type="term" value="C:microtubule"/>
    <property type="evidence" value="ECO:0007669"/>
    <property type="project" value="UniProtKB-KW"/>
</dbReference>
<name>A0AAV2Z6L4_9STRA</name>
<sequence>MEAPGSAPRRPVRSLSSASLKLSGEAPPDTERALEPSTSNANTSATNNNCFAQTEGISRLRAERVIAAACRLPLDPTTAKPDDSNNNSSNNNGSSAGSSMGKSRMTAALGREHYLFQTGVQFFLEDLVRRLQDEKPDHPAHYIANYFASVMRGDHIRNRGFEYVNGCLQNRVAFVTHLERTFSDVDPTMQLSQEDFAELIHFQCRDVPQQLLQQACYHLKPTETGPGTDSLKSLLGAFVCCFFYNGAELKSNCAVVLETTERRACDRIANAMTADRVVARLHVVAQQNRFGLSLQSRLAHAPSSW</sequence>
<reference evidence="10" key="1">
    <citation type="submission" date="2022-11" db="EMBL/GenBank/DDBJ databases">
        <authorList>
            <person name="Morgan W.R."/>
            <person name="Tartar A."/>
        </authorList>
    </citation>
    <scope>NUCLEOTIDE SEQUENCE</scope>
    <source>
        <strain evidence="10">ARSEF 373</strain>
    </source>
</reference>
<evidence type="ECO:0000256" key="9">
    <source>
        <dbReference type="SAM" id="MobiDB-lite"/>
    </source>
</evidence>
<feature type="region of interest" description="Disordered" evidence="9">
    <location>
        <begin position="75"/>
        <end position="104"/>
    </location>
</feature>
<keyword evidence="11" id="KW-1185">Reference proteome</keyword>
<feature type="compositionally biased region" description="Low complexity" evidence="9">
    <location>
        <begin position="37"/>
        <end position="48"/>
    </location>
</feature>
<proteinExistence type="inferred from homology"/>
<keyword evidence="3" id="KW-0597">Phosphoprotein</keyword>
<keyword evidence="2" id="KW-0963">Cytoplasm</keyword>
<dbReference type="SUPFAM" id="SSF47391">
    <property type="entry name" value="Dimerization-anchoring domain of cAMP-dependent PK regulatory subunit"/>
    <property type="match status" value="1"/>
</dbReference>
<dbReference type="InterPro" id="IPR038968">
    <property type="entry name" value="CSTPP1"/>
</dbReference>
<dbReference type="Proteomes" id="UP001146120">
    <property type="component" value="Unassembled WGS sequence"/>
</dbReference>